<protein>
    <submittedName>
        <fullName evidence="3">Band 4.1-like protein 1</fullName>
    </submittedName>
</protein>
<dbReference type="Proteomes" id="UP000225706">
    <property type="component" value="Unassembled WGS sequence"/>
</dbReference>
<dbReference type="Gene3D" id="3.10.20.90">
    <property type="entry name" value="Phosphatidylinositol 3-kinase Catalytic Subunit, Chain A, domain 1"/>
    <property type="match status" value="1"/>
</dbReference>
<dbReference type="CDD" id="cd01765">
    <property type="entry name" value="FERM_F0_F1"/>
    <property type="match status" value="1"/>
</dbReference>
<dbReference type="SUPFAM" id="SSF50729">
    <property type="entry name" value="PH domain-like"/>
    <property type="match status" value="1"/>
</dbReference>
<dbReference type="SUPFAM" id="SSF54236">
    <property type="entry name" value="Ubiquitin-like"/>
    <property type="match status" value="1"/>
</dbReference>
<reference evidence="4" key="1">
    <citation type="journal article" date="2017" name="bioRxiv">
        <title>Comparative analysis of the genomes of Stylophora pistillata and Acropora digitifera provides evidence for extensive differences between species of corals.</title>
        <authorList>
            <person name="Voolstra C.R."/>
            <person name="Li Y."/>
            <person name="Liew Y.J."/>
            <person name="Baumgarten S."/>
            <person name="Zoccola D."/>
            <person name="Flot J.-F."/>
            <person name="Tambutte S."/>
            <person name="Allemand D."/>
            <person name="Aranda M."/>
        </authorList>
    </citation>
    <scope>NUCLEOTIDE SEQUENCE [LARGE SCALE GENOMIC DNA]</scope>
</reference>
<comment type="caution">
    <text evidence="3">The sequence shown here is derived from an EMBL/GenBank/DDBJ whole genome shotgun (WGS) entry which is preliminary data.</text>
</comment>
<feature type="region of interest" description="Disordered" evidence="1">
    <location>
        <begin position="375"/>
        <end position="396"/>
    </location>
</feature>
<proteinExistence type="predicted"/>
<dbReference type="PROSITE" id="PS50057">
    <property type="entry name" value="FERM_3"/>
    <property type="match status" value="1"/>
</dbReference>
<name>A0A2B4SLP4_STYPI</name>
<dbReference type="SUPFAM" id="SSF47031">
    <property type="entry name" value="Second domain of FERM"/>
    <property type="match status" value="1"/>
</dbReference>
<dbReference type="Gene3D" id="2.30.29.30">
    <property type="entry name" value="Pleckstrin-homology domain (PH domain)/Phosphotyrosine-binding domain (PTB)"/>
    <property type="match status" value="1"/>
</dbReference>
<dbReference type="SMART" id="SM00295">
    <property type="entry name" value="B41"/>
    <property type="match status" value="1"/>
</dbReference>
<dbReference type="InterPro" id="IPR019748">
    <property type="entry name" value="FERM_central"/>
</dbReference>
<dbReference type="Pfam" id="PF09380">
    <property type="entry name" value="FERM_C"/>
    <property type="match status" value="1"/>
</dbReference>
<dbReference type="InterPro" id="IPR035963">
    <property type="entry name" value="FERM_2"/>
</dbReference>
<evidence type="ECO:0000259" key="2">
    <source>
        <dbReference type="PROSITE" id="PS50057"/>
    </source>
</evidence>
<dbReference type="PANTHER" id="PTHR23280">
    <property type="entry name" value="4.1 G PROTEIN"/>
    <property type="match status" value="1"/>
</dbReference>
<dbReference type="InterPro" id="IPR018979">
    <property type="entry name" value="FERM_N"/>
</dbReference>
<organism evidence="3 4">
    <name type="scientific">Stylophora pistillata</name>
    <name type="common">Smooth cauliflower coral</name>
    <dbReference type="NCBI Taxonomy" id="50429"/>
    <lineage>
        <taxon>Eukaryota</taxon>
        <taxon>Metazoa</taxon>
        <taxon>Cnidaria</taxon>
        <taxon>Anthozoa</taxon>
        <taxon>Hexacorallia</taxon>
        <taxon>Scleractinia</taxon>
        <taxon>Astrocoeniina</taxon>
        <taxon>Pocilloporidae</taxon>
        <taxon>Stylophora</taxon>
    </lineage>
</organism>
<dbReference type="GO" id="GO:0031032">
    <property type="term" value="P:actomyosin structure organization"/>
    <property type="evidence" value="ECO:0007669"/>
    <property type="project" value="TreeGrafter"/>
</dbReference>
<keyword evidence="4" id="KW-1185">Reference proteome</keyword>
<dbReference type="EMBL" id="LSMT01000052">
    <property type="protein sequence ID" value="PFX30286.1"/>
    <property type="molecule type" value="Genomic_DNA"/>
</dbReference>
<dbReference type="Pfam" id="PF09379">
    <property type="entry name" value="FERM_N"/>
    <property type="match status" value="1"/>
</dbReference>
<dbReference type="InterPro" id="IPR019749">
    <property type="entry name" value="Band_41_domain"/>
</dbReference>
<feature type="domain" description="FERM" evidence="2">
    <location>
        <begin position="18"/>
        <end position="322"/>
    </location>
</feature>
<gene>
    <name evidence="3" type="primary">Epb41l1</name>
    <name evidence="3" type="ORF">AWC38_SpisGene4903</name>
</gene>
<evidence type="ECO:0000313" key="3">
    <source>
        <dbReference type="EMBL" id="PFX30286.1"/>
    </source>
</evidence>
<dbReference type="CDD" id="cd14473">
    <property type="entry name" value="FERM_B-lobe"/>
    <property type="match status" value="1"/>
</dbReference>
<dbReference type="Gene3D" id="1.20.80.10">
    <property type="match status" value="1"/>
</dbReference>
<sequence length="426" mass="48540">MATVKSVKFKRRKSCGSLECQVVLLDNSLYVTKLDGKSAKGQELFNKVSEKLSLPPNTRNYFGLQFIDGVDGELTWLDFEKEIRPQRRKPYTFQFAVRFYPLEANVKPKEVQDLLIWQIKDSLIRGKFITSINEHAVLDGFFAQAFLGDFNPKLHTRGYLEDLLGSFFAPPNRINCDAELSEEKYESIVYNLHRSHKGMTPGEARIAFLEMAYNLPFCGMSLHHGATDKKGNIVDLAICGSGVLVFDVDTFGVAGNVVQNFPWHEIVAMTRQNRKFYVVVYSHERKDGGSYSYRFHGHFGHRASERILHDALRHQAVFYQPEKKLFRRSKSFGEVDSHIGTGQFKRSDKKYASTFGKTPSRGSFRKFTDSIRRKIPHKQKSAPADSSLDESPNTSNTSTMTYVDYTDLSRTYLLGSCVLSVLLEKS</sequence>
<dbReference type="InterPro" id="IPR018980">
    <property type="entry name" value="FERM_PH-like_C"/>
</dbReference>
<dbReference type="InterPro" id="IPR014352">
    <property type="entry name" value="FERM/acyl-CoA-bd_prot_sf"/>
</dbReference>
<accession>A0A2B4SLP4</accession>
<dbReference type="STRING" id="50429.A0A2B4SLP4"/>
<dbReference type="PANTHER" id="PTHR23280:SF21">
    <property type="entry name" value="PROTEIN 4.1 HOMOLOG"/>
    <property type="match status" value="1"/>
</dbReference>
<dbReference type="Pfam" id="PF00373">
    <property type="entry name" value="FERM_M"/>
    <property type="match status" value="1"/>
</dbReference>
<evidence type="ECO:0000256" key="1">
    <source>
        <dbReference type="SAM" id="MobiDB-lite"/>
    </source>
</evidence>
<dbReference type="OrthoDB" id="5957665at2759"/>
<dbReference type="GO" id="GO:0005856">
    <property type="term" value="C:cytoskeleton"/>
    <property type="evidence" value="ECO:0007669"/>
    <property type="project" value="TreeGrafter"/>
</dbReference>
<dbReference type="InterPro" id="IPR011993">
    <property type="entry name" value="PH-like_dom_sf"/>
</dbReference>
<evidence type="ECO:0000313" key="4">
    <source>
        <dbReference type="Proteomes" id="UP000225706"/>
    </source>
</evidence>
<dbReference type="InterPro" id="IPR029071">
    <property type="entry name" value="Ubiquitin-like_domsf"/>
</dbReference>
<dbReference type="AlphaFoldDB" id="A0A2B4SLP4"/>
<dbReference type="InterPro" id="IPR000299">
    <property type="entry name" value="FERM_domain"/>
</dbReference>